<dbReference type="Proteomes" id="UP001202961">
    <property type="component" value="Unassembled WGS sequence"/>
</dbReference>
<name>A0ABT0U9Y5_9BACT</name>
<accession>A0ABT0U9Y5</accession>
<protein>
    <submittedName>
        <fullName evidence="2">Uncharacterized protein</fullName>
    </submittedName>
</protein>
<evidence type="ECO:0000256" key="1">
    <source>
        <dbReference type="SAM" id="Phobius"/>
    </source>
</evidence>
<gene>
    <name evidence="2" type="ORF">NB063_21565</name>
</gene>
<keyword evidence="1" id="KW-1133">Transmembrane helix</keyword>
<organism evidence="2 3">
    <name type="scientific">Aporhodopirellula aestuarii</name>
    <dbReference type="NCBI Taxonomy" id="2950107"/>
    <lineage>
        <taxon>Bacteria</taxon>
        <taxon>Pseudomonadati</taxon>
        <taxon>Planctomycetota</taxon>
        <taxon>Planctomycetia</taxon>
        <taxon>Pirellulales</taxon>
        <taxon>Pirellulaceae</taxon>
        <taxon>Aporhodopirellula</taxon>
    </lineage>
</organism>
<keyword evidence="3" id="KW-1185">Reference proteome</keyword>
<keyword evidence="1" id="KW-0812">Transmembrane</keyword>
<evidence type="ECO:0000313" key="2">
    <source>
        <dbReference type="EMBL" id="MCM2373208.1"/>
    </source>
</evidence>
<feature type="transmembrane region" description="Helical" evidence="1">
    <location>
        <begin position="26"/>
        <end position="45"/>
    </location>
</feature>
<dbReference type="EMBL" id="JAMQBK010000060">
    <property type="protein sequence ID" value="MCM2373208.1"/>
    <property type="molecule type" value="Genomic_DNA"/>
</dbReference>
<proteinExistence type="predicted"/>
<comment type="caution">
    <text evidence="2">The sequence shown here is derived from an EMBL/GenBank/DDBJ whole genome shotgun (WGS) entry which is preliminary data.</text>
</comment>
<sequence length="240" mass="26635">MSSSESPPSSPPASRPSPRRQISASQIWICVISTVALGVLLLIVIRTMGYVEGEEFSPTHFRSRTFSFYEIPLIHWQITPIQRESTTPPAALLFTQKNWVSPPPGDPVDWHLVSLQRGMEETYNADASLLLTQLRLRANGTGVWRKWSQDHPGLAGALWPAVAKLADRELYILMPRLLEMARQIDSPPALQSTISNYLTQEYASLIRDMRAAGQNELADALSAEAAEDENISTQSAAEHS</sequence>
<reference evidence="2 3" key="1">
    <citation type="journal article" date="2022" name="Syst. Appl. Microbiol.">
        <title>Rhodopirellula aestuarii sp. nov., a novel member of the genus Rhodopirellula isolated from brackish sediments collected in the Tagus River estuary, Portugal.</title>
        <authorList>
            <person name="Vitorino I.R."/>
            <person name="Klimek D."/>
            <person name="Calusinska M."/>
            <person name="Lobo-da-Cunha A."/>
            <person name="Vasconcelos V."/>
            <person name="Lage O.M."/>
        </authorList>
    </citation>
    <scope>NUCLEOTIDE SEQUENCE [LARGE SCALE GENOMIC DNA]</scope>
    <source>
        <strain evidence="2 3">ICT_H3.1</strain>
    </source>
</reference>
<evidence type="ECO:0000313" key="3">
    <source>
        <dbReference type="Proteomes" id="UP001202961"/>
    </source>
</evidence>
<keyword evidence="1" id="KW-0472">Membrane</keyword>